<dbReference type="Proteomes" id="UP000664859">
    <property type="component" value="Unassembled WGS sequence"/>
</dbReference>
<gene>
    <name evidence="1" type="ORF">JKP88DRAFT_280798</name>
</gene>
<dbReference type="AlphaFoldDB" id="A0A835YQQ0"/>
<dbReference type="EMBL" id="JAFCMP010000511">
    <property type="protein sequence ID" value="KAG5178888.1"/>
    <property type="molecule type" value="Genomic_DNA"/>
</dbReference>
<evidence type="ECO:0000313" key="1">
    <source>
        <dbReference type="EMBL" id="KAG5178888.1"/>
    </source>
</evidence>
<sequence>MAALKALGEATTLDEGDRLLASGRRGQASSNLRDFMAARKALGDAATLDEGDRLLADVRAQGAGFLKFIVEHLDHEEEVFSSPIARKYLPLSEMKSLVRRAWDATPAADLAAHVQWVTRTVPMHMQKVRCVRALCWAMPERAQLIGLMLYRGLDDATWVSVSADVPEIVPRGLPGWRQYF</sequence>
<proteinExistence type="predicted"/>
<dbReference type="OrthoDB" id="418495at2759"/>
<keyword evidence="2" id="KW-1185">Reference proteome</keyword>
<evidence type="ECO:0000313" key="2">
    <source>
        <dbReference type="Proteomes" id="UP000664859"/>
    </source>
</evidence>
<accession>A0A835YQQ0</accession>
<name>A0A835YQQ0_9STRA</name>
<reference evidence="1" key="1">
    <citation type="submission" date="2021-02" db="EMBL/GenBank/DDBJ databases">
        <title>First Annotated Genome of the Yellow-green Alga Tribonema minus.</title>
        <authorList>
            <person name="Mahan K.M."/>
        </authorList>
    </citation>
    <scope>NUCLEOTIDE SEQUENCE</scope>
    <source>
        <strain evidence="1">UTEX B ZZ1240</strain>
    </source>
</reference>
<organism evidence="1 2">
    <name type="scientific">Tribonema minus</name>
    <dbReference type="NCBI Taxonomy" id="303371"/>
    <lineage>
        <taxon>Eukaryota</taxon>
        <taxon>Sar</taxon>
        <taxon>Stramenopiles</taxon>
        <taxon>Ochrophyta</taxon>
        <taxon>PX clade</taxon>
        <taxon>Xanthophyceae</taxon>
        <taxon>Tribonematales</taxon>
        <taxon>Tribonemataceae</taxon>
        <taxon>Tribonema</taxon>
    </lineage>
</organism>
<comment type="caution">
    <text evidence="1">The sequence shown here is derived from an EMBL/GenBank/DDBJ whole genome shotgun (WGS) entry which is preliminary data.</text>
</comment>
<protein>
    <submittedName>
        <fullName evidence="1">Uncharacterized protein</fullName>
    </submittedName>
</protein>